<protein>
    <submittedName>
        <fullName evidence="1">30208_t:CDS:1</fullName>
    </submittedName>
</protein>
<organism evidence="1 2">
    <name type="scientific">Gigaspora margarita</name>
    <dbReference type="NCBI Taxonomy" id="4874"/>
    <lineage>
        <taxon>Eukaryota</taxon>
        <taxon>Fungi</taxon>
        <taxon>Fungi incertae sedis</taxon>
        <taxon>Mucoromycota</taxon>
        <taxon>Glomeromycotina</taxon>
        <taxon>Glomeromycetes</taxon>
        <taxon>Diversisporales</taxon>
        <taxon>Gigasporaceae</taxon>
        <taxon>Gigaspora</taxon>
    </lineage>
</organism>
<evidence type="ECO:0000313" key="2">
    <source>
        <dbReference type="Proteomes" id="UP000789901"/>
    </source>
</evidence>
<dbReference type="EMBL" id="CAJVQB010043355">
    <property type="protein sequence ID" value="CAG8831110.1"/>
    <property type="molecule type" value="Genomic_DNA"/>
</dbReference>
<accession>A0ABN7WG02</accession>
<evidence type="ECO:0000313" key="1">
    <source>
        <dbReference type="EMBL" id="CAG8831110.1"/>
    </source>
</evidence>
<gene>
    <name evidence="1" type="ORF">GMARGA_LOCUS30562</name>
</gene>
<sequence>EGCSVGKLLPLVVSTTITMLSLPVTNILTFIFFPCTGAAYNCKPPQTQINELVDFINKNKVLVQTIWIDFEIDKTTWINNWSKDPASNLALAKQFTEAAKATSLNYWTM</sequence>
<keyword evidence="2" id="KW-1185">Reference proteome</keyword>
<name>A0ABN7WG02_GIGMA</name>
<dbReference type="Proteomes" id="UP000789901">
    <property type="component" value="Unassembled WGS sequence"/>
</dbReference>
<feature type="non-terminal residue" evidence="1">
    <location>
        <position position="1"/>
    </location>
</feature>
<reference evidence="1 2" key="1">
    <citation type="submission" date="2021-06" db="EMBL/GenBank/DDBJ databases">
        <authorList>
            <person name="Kallberg Y."/>
            <person name="Tangrot J."/>
            <person name="Rosling A."/>
        </authorList>
    </citation>
    <scope>NUCLEOTIDE SEQUENCE [LARGE SCALE GENOMIC DNA]</scope>
    <source>
        <strain evidence="1 2">120-4 pot B 10/14</strain>
    </source>
</reference>
<proteinExistence type="predicted"/>
<comment type="caution">
    <text evidence="1">The sequence shown here is derived from an EMBL/GenBank/DDBJ whole genome shotgun (WGS) entry which is preliminary data.</text>
</comment>